<protein>
    <recommendedName>
        <fullName evidence="3">Resolvase-like protein</fullName>
    </recommendedName>
</protein>
<organism evidence="1 2">
    <name type="scientific">Promicromonospora vindobonensis</name>
    <dbReference type="NCBI Taxonomy" id="195748"/>
    <lineage>
        <taxon>Bacteria</taxon>
        <taxon>Bacillati</taxon>
        <taxon>Actinomycetota</taxon>
        <taxon>Actinomycetes</taxon>
        <taxon>Micrococcales</taxon>
        <taxon>Promicromonosporaceae</taxon>
        <taxon>Promicromonospora</taxon>
    </lineage>
</organism>
<evidence type="ECO:0000313" key="2">
    <source>
        <dbReference type="Proteomes" id="UP001597479"/>
    </source>
</evidence>
<keyword evidence="2" id="KW-1185">Reference proteome</keyword>
<evidence type="ECO:0000313" key="1">
    <source>
        <dbReference type="EMBL" id="MFD2796243.1"/>
    </source>
</evidence>
<name>A0ABW5VX63_9MICO</name>
<accession>A0ABW5VX63</accession>
<reference evidence="2" key="1">
    <citation type="journal article" date="2019" name="Int. J. Syst. Evol. Microbiol.">
        <title>The Global Catalogue of Microorganisms (GCM) 10K type strain sequencing project: providing services to taxonomists for standard genome sequencing and annotation.</title>
        <authorList>
            <consortium name="The Broad Institute Genomics Platform"/>
            <consortium name="The Broad Institute Genome Sequencing Center for Infectious Disease"/>
            <person name="Wu L."/>
            <person name="Ma J."/>
        </authorList>
    </citation>
    <scope>NUCLEOTIDE SEQUENCE [LARGE SCALE GENOMIC DNA]</scope>
    <source>
        <strain evidence="2">CCM 7044</strain>
    </source>
</reference>
<gene>
    <name evidence="1" type="ORF">ACFS27_21960</name>
</gene>
<dbReference type="EMBL" id="JBHUOG010000002">
    <property type="protein sequence ID" value="MFD2796243.1"/>
    <property type="molecule type" value="Genomic_DNA"/>
</dbReference>
<evidence type="ECO:0008006" key="3">
    <source>
        <dbReference type="Google" id="ProtNLM"/>
    </source>
</evidence>
<dbReference type="Proteomes" id="UP001597479">
    <property type="component" value="Unassembled WGS sequence"/>
</dbReference>
<sequence length="191" mass="21809">MPKPAQTEANNIPLGCNAYVDETKARGYVLAVVFVPARDVHKLRATLRSLRAAGSRSIHFHKANNSQRAAVIDALVTHEVKALIITNRTHPRTPPREASIRALARQAVQLDVSLIVLERDQTVERKDRRWLFEELNKTTVRYEHRDRHEDALLWAADAIAWCWQHGEPWKQRTRSLIAQHVDAQSLLPSNP</sequence>
<proteinExistence type="predicted"/>
<dbReference type="RefSeq" id="WP_377187480.1">
    <property type="nucleotide sequence ID" value="NZ_JBHUOG010000002.1"/>
</dbReference>
<comment type="caution">
    <text evidence="1">The sequence shown here is derived from an EMBL/GenBank/DDBJ whole genome shotgun (WGS) entry which is preliminary data.</text>
</comment>